<evidence type="ECO:0000313" key="1">
    <source>
        <dbReference type="EMBL" id="RRJ83974.1"/>
    </source>
</evidence>
<name>A0A3P3VNH3_9GAMM</name>
<sequence>MRALIDEIRRQIPFGLSEAEICSGTCRGCSKKLLDYLDRELEEWEIRLNQGEIPNLGDLRSLAQRSRKIHNALARSQLL</sequence>
<protein>
    <submittedName>
        <fullName evidence="1">Uncharacterized protein</fullName>
    </submittedName>
</protein>
<comment type="caution">
    <text evidence="1">The sequence shown here is derived from an EMBL/GenBank/DDBJ whole genome shotgun (WGS) entry which is preliminary data.</text>
</comment>
<dbReference type="EMBL" id="QWEZ01000001">
    <property type="protein sequence ID" value="RRJ83974.1"/>
    <property type="molecule type" value="Genomic_DNA"/>
</dbReference>
<proteinExistence type="predicted"/>
<gene>
    <name evidence="1" type="ORF">D0544_02315</name>
</gene>
<dbReference type="RefSeq" id="WP_125014400.1">
    <property type="nucleotide sequence ID" value="NZ_QWEZ01000001.1"/>
</dbReference>
<dbReference type="AlphaFoldDB" id="A0A3P3VNH3"/>
<reference evidence="1 2" key="1">
    <citation type="submission" date="2018-08" db="EMBL/GenBank/DDBJ databases">
        <authorList>
            <person name="Khan S.A."/>
        </authorList>
    </citation>
    <scope>NUCLEOTIDE SEQUENCE [LARGE SCALE GENOMIC DNA]</scope>
    <source>
        <strain evidence="1 2">GTF-13</strain>
    </source>
</reference>
<reference evidence="1 2" key="2">
    <citation type="submission" date="2018-12" db="EMBL/GenBank/DDBJ databases">
        <title>Simiduia agarivorans gen. nov., sp. nov., a marine, agarolytic bacterium isolated from shallow coastal water from Keelung, Taiwan.</title>
        <authorList>
            <person name="Shieh W.Y."/>
        </authorList>
    </citation>
    <scope>NUCLEOTIDE SEQUENCE [LARGE SCALE GENOMIC DNA]</scope>
    <source>
        <strain evidence="1 2">GTF-13</strain>
    </source>
</reference>
<keyword evidence="2" id="KW-1185">Reference proteome</keyword>
<evidence type="ECO:0000313" key="2">
    <source>
        <dbReference type="Proteomes" id="UP000280792"/>
    </source>
</evidence>
<dbReference type="Proteomes" id="UP000280792">
    <property type="component" value="Unassembled WGS sequence"/>
</dbReference>
<accession>A0A3P3VNH3</accession>
<organism evidence="1 2">
    <name type="scientific">Aestuariirhabdus litorea</name>
    <dbReference type="NCBI Taxonomy" id="2528527"/>
    <lineage>
        <taxon>Bacteria</taxon>
        <taxon>Pseudomonadati</taxon>
        <taxon>Pseudomonadota</taxon>
        <taxon>Gammaproteobacteria</taxon>
        <taxon>Oceanospirillales</taxon>
        <taxon>Aestuariirhabdaceae</taxon>
        <taxon>Aestuariirhabdus</taxon>
    </lineage>
</organism>